<organism evidence="4 5">
    <name type="scientific">candidate division KSB3 bacterium</name>
    <dbReference type="NCBI Taxonomy" id="2044937"/>
    <lineage>
        <taxon>Bacteria</taxon>
        <taxon>candidate division KSB3</taxon>
    </lineage>
</organism>
<reference evidence="4" key="1">
    <citation type="submission" date="2019-11" db="EMBL/GenBank/DDBJ databases">
        <title>Microbial mats filling the niche in hypersaline microbial mats.</title>
        <authorList>
            <person name="Wong H.L."/>
            <person name="Macleod F.I."/>
            <person name="White R.A. III"/>
            <person name="Burns B.P."/>
        </authorList>
    </citation>
    <scope>NUCLEOTIDE SEQUENCE</scope>
    <source>
        <strain evidence="4">Rbin_158</strain>
    </source>
</reference>
<evidence type="ECO:0000313" key="5">
    <source>
        <dbReference type="Proteomes" id="UP000649604"/>
    </source>
</evidence>
<dbReference type="InterPro" id="IPR001328">
    <property type="entry name" value="Pept_tRNA_hydro"/>
</dbReference>
<dbReference type="AlphaFoldDB" id="A0A9D5Q5C5"/>
<dbReference type="Proteomes" id="UP000649604">
    <property type="component" value="Unassembled WGS sequence"/>
</dbReference>
<keyword evidence="1" id="KW-0820">tRNA-binding</keyword>
<comment type="caution">
    <text evidence="4">The sequence shown here is derived from an EMBL/GenBank/DDBJ whole genome shotgun (WGS) entry which is preliminary data.</text>
</comment>
<proteinExistence type="predicted"/>
<evidence type="ECO:0000256" key="2">
    <source>
        <dbReference type="ARBA" id="ARBA00022801"/>
    </source>
</evidence>
<dbReference type="Gene3D" id="3.40.50.1470">
    <property type="entry name" value="Peptidyl-tRNA hydrolase"/>
    <property type="match status" value="1"/>
</dbReference>
<evidence type="ECO:0000313" key="4">
    <source>
        <dbReference type="EMBL" id="MBD3324087.1"/>
    </source>
</evidence>
<feature type="non-terminal residue" evidence="4">
    <location>
        <position position="1"/>
    </location>
</feature>
<dbReference type="NCBIfam" id="TIGR00447">
    <property type="entry name" value="pth"/>
    <property type="match status" value="1"/>
</dbReference>
<evidence type="ECO:0000256" key="3">
    <source>
        <dbReference type="ARBA" id="ARBA00022884"/>
    </source>
</evidence>
<dbReference type="PANTHER" id="PTHR17224:SF1">
    <property type="entry name" value="PEPTIDYL-TRNA HYDROLASE"/>
    <property type="match status" value="1"/>
</dbReference>
<keyword evidence="2 4" id="KW-0378">Hydrolase</keyword>
<sequence length="112" mass="12523">PEQLLVIHDDLDLDLGRLRIRRRGGAGGHKGVQSIIDHLGTNAFIRLRLGIGRPSAEQTPHQVRRDVVDYVLQPFEPDEQTVVADVLKRAVEAIPLIVSDRISQAMNVYNRA</sequence>
<dbReference type="PANTHER" id="PTHR17224">
    <property type="entry name" value="PEPTIDYL-TRNA HYDROLASE"/>
    <property type="match status" value="1"/>
</dbReference>
<gene>
    <name evidence="4" type="ORF">GF339_05850</name>
</gene>
<accession>A0A9D5Q5C5</accession>
<dbReference type="Pfam" id="PF01195">
    <property type="entry name" value="Pept_tRNA_hydro"/>
    <property type="match status" value="1"/>
</dbReference>
<dbReference type="EMBL" id="WJJP01000182">
    <property type="protein sequence ID" value="MBD3324087.1"/>
    <property type="molecule type" value="Genomic_DNA"/>
</dbReference>
<dbReference type="GO" id="GO:0000049">
    <property type="term" value="F:tRNA binding"/>
    <property type="evidence" value="ECO:0007669"/>
    <property type="project" value="UniProtKB-KW"/>
</dbReference>
<protein>
    <submittedName>
        <fullName evidence="4">Aminoacyl-tRNA hydrolase</fullName>
    </submittedName>
</protein>
<name>A0A9D5Q5C5_9BACT</name>
<dbReference type="InterPro" id="IPR036416">
    <property type="entry name" value="Pept_tRNA_hydro_sf"/>
</dbReference>
<evidence type="ECO:0000256" key="1">
    <source>
        <dbReference type="ARBA" id="ARBA00022555"/>
    </source>
</evidence>
<keyword evidence="3" id="KW-0694">RNA-binding</keyword>
<dbReference type="SUPFAM" id="SSF53178">
    <property type="entry name" value="Peptidyl-tRNA hydrolase-like"/>
    <property type="match status" value="1"/>
</dbReference>
<dbReference type="GO" id="GO:0004045">
    <property type="term" value="F:peptidyl-tRNA hydrolase activity"/>
    <property type="evidence" value="ECO:0007669"/>
    <property type="project" value="InterPro"/>
</dbReference>